<dbReference type="SUPFAM" id="SSF117281">
    <property type="entry name" value="Kelch motif"/>
    <property type="match status" value="1"/>
</dbReference>
<dbReference type="PROSITE" id="PS50097">
    <property type="entry name" value="BTB"/>
    <property type="match status" value="2"/>
</dbReference>
<dbReference type="SMART" id="SM00612">
    <property type="entry name" value="Kelch"/>
    <property type="match status" value="4"/>
</dbReference>
<keyword evidence="1" id="KW-0880">Kelch repeat</keyword>
<dbReference type="Gene3D" id="3.30.710.10">
    <property type="entry name" value="Potassium Channel Kv1.1, Chain A"/>
    <property type="match status" value="2"/>
</dbReference>
<dbReference type="EMBL" id="JAHWGI010000001">
    <property type="protein sequence ID" value="KAK3907091.1"/>
    <property type="molecule type" value="Genomic_DNA"/>
</dbReference>
<dbReference type="Proteomes" id="UP001219518">
    <property type="component" value="Unassembled WGS sequence"/>
</dbReference>
<sequence>MKQAGSRTPNAPAELINLLETKKIINLFLSKMNPTSRFPRSTGEVDFSQASADCLTLEFGPFEVVHKWKRMQECSEFVGSRRSKHTMVSYKDNVFVFGGDNGKSMLNDLLVYDCKGKSWGRVPQGQNPPAPRYHHSAVVYENSMFVFGGYTGDIHSNSNLTNKNDLFEYKFGAAMWVEWKYVGLTPVPRSAHGAAVYDGKLYIFAGYDGNARLNDMWAISLKDDSPHVWEEIEQSGDCPPTCCNFPVTVAKGCMYVFSGQSGAKITNTLFQFDFKTKMWSRISTEHLLRGTPAPPARRYGHTMVTHDDHLYVFGGTADNTLPNDVHCYDVDSGTWSVVQPSPDSRVPGGRLFHAATVVGDAMYVFGGTVDNNVRSGEMFRFQFSTYPKCTLTEDFGKLLETQLFSDIDFIVGEEETHIPAHAAMVAARSQFLRTHIRQAQDIRDKMLEKKYGTAEIFKDVPSLEVRLPDVNSESFQLVLNYIYTDRIDPSKKIKDPASNRVILLMLDVYRLACKFNMLRLEHICVQYLESTVNHTNVLEALLCAHELKLPFIKELCLKLIVRETNYTQIVMSPEFETLDQPLMVEIIRRKQLPVLKKAQETQLMTEFNVYIDIPETVRDPCEFNPCKRTPGPLQGKLAHCLSRTTLEQDMELFLNHVGNDFCDITLVLDGNHIRAHKAILAARCGYFEGLFRSFMPENGLVQIQIGEMIPSLQSFNSLLRFVYYGDTNMPPEDSLYLFSTPYFYNFTNNRLQASIVSRKANQQAFCKQNLELNVSCDNVVQILEAADRMQAIDMKKYSLGLIVKYFPKVIKMPKIRSLSRDLLLDIMEALADEMSTSKLCSDISNNSLNSDA</sequence>
<name>A0AAE1GNN8_9NEOP</name>
<dbReference type="InterPro" id="IPR015915">
    <property type="entry name" value="Kelch-typ_b-propeller"/>
</dbReference>
<dbReference type="CDD" id="cd18506">
    <property type="entry name" value="BACK2_LZTR1"/>
    <property type="match status" value="1"/>
</dbReference>
<dbReference type="PANTHER" id="PTHR46376">
    <property type="entry name" value="LEUCINE-ZIPPER-LIKE TRANSCRIPTIONAL REGULATOR 1"/>
    <property type="match status" value="1"/>
</dbReference>
<dbReference type="GO" id="GO:0005794">
    <property type="term" value="C:Golgi apparatus"/>
    <property type="evidence" value="ECO:0007669"/>
    <property type="project" value="TreeGrafter"/>
</dbReference>
<keyword evidence="2" id="KW-0677">Repeat</keyword>
<dbReference type="SUPFAM" id="SSF54695">
    <property type="entry name" value="POZ domain"/>
    <property type="match status" value="2"/>
</dbReference>
<keyword evidence="5" id="KW-1185">Reference proteome</keyword>
<feature type="domain" description="BTB" evidence="3">
    <location>
        <begin position="405"/>
        <end position="491"/>
    </location>
</feature>
<dbReference type="SUPFAM" id="SSF50965">
    <property type="entry name" value="Galactose oxidase, central domain"/>
    <property type="match status" value="1"/>
</dbReference>
<dbReference type="InterPro" id="IPR006652">
    <property type="entry name" value="Kelch_1"/>
</dbReference>
<dbReference type="Gene3D" id="2.120.10.80">
    <property type="entry name" value="Kelch-type beta propeller"/>
    <property type="match status" value="2"/>
</dbReference>
<protein>
    <submittedName>
        <fullName evidence="4">Leucine-zipper-like transcriptional regulator 1-like protein</fullName>
    </submittedName>
</protein>
<comment type="caution">
    <text evidence="4">The sequence shown here is derived from an EMBL/GenBank/DDBJ whole genome shotgun (WGS) entry which is preliminary data.</text>
</comment>
<evidence type="ECO:0000259" key="3">
    <source>
        <dbReference type="PROSITE" id="PS50097"/>
    </source>
</evidence>
<gene>
    <name evidence="4" type="ORF">KUF71_000011</name>
</gene>
<dbReference type="PANTHER" id="PTHR46376:SF1">
    <property type="entry name" value="LEUCINE-ZIPPER-LIKE TRANSCRIPTIONAL REGULATOR 1"/>
    <property type="match status" value="1"/>
</dbReference>
<evidence type="ECO:0000313" key="4">
    <source>
        <dbReference type="EMBL" id="KAK3907091.1"/>
    </source>
</evidence>
<reference evidence="4" key="2">
    <citation type="journal article" date="2023" name="BMC Genomics">
        <title>Pest status, molecular evolution, and epigenetic factors derived from the genome assembly of Frankliniella fusca, a thysanopteran phytovirus vector.</title>
        <authorList>
            <person name="Catto M.A."/>
            <person name="Labadie P.E."/>
            <person name="Jacobson A.L."/>
            <person name="Kennedy G.G."/>
            <person name="Srinivasan R."/>
            <person name="Hunt B.G."/>
        </authorList>
    </citation>
    <scope>NUCLEOTIDE SEQUENCE</scope>
    <source>
        <strain evidence="4">PL_HMW_Pooled</strain>
    </source>
</reference>
<dbReference type="InterPro" id="IPR011333">
    <property type="entry name" value="SKP1/BTB/POZ_sf"/>
</dbReference>
<feature type="domain" description="BTB" evidence="3">
    <location>
        <begin position="662"/>
        <end position="731"/>
    </location>
</feature>
<evidence type="ECO:0000256" key="1">
    <source>
        <dbReference type="ARBA" id="ARBA00022441"/>
    </source>
</evidence>
<dbReference type="CDD" id="cd18308">
    <property type="entry name" value="BTB1_POZ_LZTR1"/>
    <property type="match status" value="1"/>
</dbReference>
<dbReference type="Pfam" id="PF24681">
    <property type="entry name" value="Kelch_KLHDC2_KLHL20_DRC7"/>
    <property type="match status" value="2"/>
</dbReference>
<accession>A0AAE1GNN8</accession>
<reference evidence="4" key="1">
    <citation type="submission" date="2021-07" db="EMBL/GenBank/DDBJ databases">
        <authorList>
            <person name="Catto M.A."/>
            <person name="Jacobson A."/>
            <person name="Kennedy G."/>
            <person name="Labadie P."/>
            <person name="Hunt B.G."/>
            <person name="Srinivasan R."/>
        </authorList>
    </citation>
    <scope>NUCLEOTIDE SEQUENCE</scope>
    <source>
        <strain evidence="4">PL_HMW_Pooled</strain>
        <tissue evidence="4">Head</tissue>
    </source>
</reference>
<organism evidence="4 5">
    <name type="scientific">Frankliniella fusca</name>
    <dbReference type="NCBI Taxonomy" id="407009"/>
    <lineage>
        <taxon>Eukaryota</taxon>
        <taxon>Metazoa</taxon>
        <taxon>Ecdysozoa</taxon>
        <taxon>Arthropoda</taxon>
        <taxon>Hexapoda</taxon>
        <taxon>Insecta</taxon>
        <taxon>Pterygota</taxon>
        <taxon>Neoptera</taxon>
        <taxon>Paraneoptera</taxon>
        <taxon>Thysanoptera</taxon>
        <taxon>Terebrantia</taxon>
        <taxon>Thripoidea</taxon>
        <taxon>Thripidae</taxon>
        <taxon>Frankliniella</taxon>
    </lineage>
</organism>
<dbReference type="CDD" id="cd18505">
    <property type="entry name" value="BACK1_LZTR1"/>
    <property type="match status" value="1"/>
</dbReference>
<dbReference type="AlphaFoldDB" id="A0AAE1GNN8"/>
<dbReference type="SMART" id="SM00225">
    <property type="entry name" value="BTB"/>
    <property type="match status" value="2"/>
</dbReference>
<evidence type="ECO:0000313" key="5">
    <source>
        <dbReference type="Proteomes" id="UP001219518"/>
    </source>
</evidence>
<proteinExistence type="predicted"/>
<dbReference type="InterPro" id="IPR000210">
    <property type="entry name" value="BTB/POZ_dom"/>
</dbReference>
<dbReference type="InterPro" id="IPR051568">
    <property type="entry name" value="LZTR1/Attractin"/>
</dbReference>
<evidence type="ECO:0000256" key="2">
    <source>
        <dbReference type="ARBA" id="ARBA00022737"/>
    </source>
</evidence>
<dbReference type="FunFam" id="2.120.10.80:FF:000090">
    <property type="entry name" value="Leucine-zipper transcriptional regulator 1"/>
    <property type="match status" value="1"/>
</dbReference>
<dbReference type="Pfam" id="PF00651">
    <property type="entry name" value="BTB"/>
    <property type="match status" value="2"/>
</dbReference>
<dbReference type="GO" id="GO:0003779">
    <property type="term" value="F:actin binding"/>
    <property type="evidence" value="ECO:0007669"/>
    <property type="project" value="UniProtKB-KW"/>
</dbReference>
<dbReference type="InterPro" id="IPR011043">
    <property type="entry name" value="Gal_Oxase/kelch_b-propeller"/>
</dbReference>